<feature type="region of interest" description="Disordered" evidence="1">
    <location>
        <begin position="86"/>
        <end position="406"/>
    </location>
</feature>
<feature type="compositionally biased region" description="Acidic residues" evidence="1">
    <location>
        <begin position="215"/>
        <end position="224"/>
    </location>
</feature>
<evidence type="ECO:0000313" key="2">
    <source>
        <dbReference type="EMBL" id="TKA22652.1"/>
    </source>
</evidence>
<feature type="compositionally biased region" description="Polar residues" evidence="1">
    <location>
        <begin position="271"/>
        <end position="282"/>
    </location>
</feature>
<organism evidence="2 3">
    <name type="scientific">Salinomyces thailandicus</name>
    <dbReference type="NCBI Taxonomy" id="706561"/>
    <lineage>
        <taxon>Eukaryota</taxon>
        <taxon>Fungi</taxon>
        <taxon>Dikarya</taxon>
        <taxon>Ascomycota</taxon>
        <taxon>Pezizomycotina</taxon>
        <taxon>Dothideomycetes</taxon>
        <taxon>Dothideomycetidae</taxon>
        <taxon>Mycosphaerellales</taxon>
        <taxon>Teratosphaeriaceae</taxon>
        <taxon>Salinomyces</taxon>
    </lineage>
</organism>
<accession>A0A4U0TLP7</accession>
<evidence type="ECO:0000256" key="1">
    <source>
        <dbReference type="SAM" id="MobiDB-lite"/>
    </source>
</evidence>
<keyword evidence="3" id="KW-1185">Reference proteome</keyword>
<feature type="compositionally biased region" description="Polar residues" evidence="1">
    <location>
        <begin position="312"/>
        <end position="321"/>
    </location>
</feature>
<reference evidence="2 3" key="1">
    <citation type="submission" date="2017-03" db="EMBL/GenBank/DDBJ databases">
        <title>Genomes of endolithic fungi from Antarctica.</title>
        <authorList>
            <person name="Coleine C."/>
            <person name="Masonjones S."/>
            <person name="Stajich J.E."/>
        </authorList>
    </citation>
    <scope>NUCLEOTIDE SEQUENCE [LARGE SCALE GENOMIC DNA]</scope>
    <source>
        <strain evidence="2 3">CCFEE 6315</strain>
    </source>
</reference>
<dbReference type="OrthoDB" id="3903267at2759"/>
<gene>
    <name evidence="2" type="ORF">B0A50_07661</name>
</gene>
<feature type="compositionally biased region" description="Basic and acidic residues" evidence="1">
    <location>
        <begin position="86"/>
        <end position="97"/>
    </location>
</feature>
<feature type="region of interest" description="Disordered" evidence="1">
    <location>
        <begin position="1"/>
        <end position="25"/>
    </location>
</feature>
<sequence length="627" mass="68215">MSTSDQEYEQKYEAVDKPKRKSAKGRKLVRWNPDLDQLTLLCVDYVCTKEGIAIPWDEIAAEVEPYLTGEAIKQHMVKIYKFREDDGHKVPPKLDRNQRRKAFANSSDVTTSAGKGSKNNSFADDDDDEDLPEEPYKPGRGLLYKGTPAKSKRAPKKAAANSKTPAAGRGRKQAQVQKTPIKTEDTDGEGNPPPKPKNKTASRGVKRGRKSMNGGDDDDEDYDFDTPTKAPKTDSYLRARPAVDYTKQVNPDSKDEDDEYEEAAVKEQHAQQEQSKSGTASTPPKMGSSHGGKRFYEERAATSSGAAMPSQGLPSAATSTREYGAAPPNTSQRSGHIGFQDSRPGSGKQSTITPPMNTSHQRGFLYDDSNSYTSSASASTPNQRVMGPSSGNDHANTPSMSTPKQRAFNNFNSGPPFNFNFNGGMNLGAGGDPFVNSGHAEFNNYMLHTGQAAQHDYITREYHAQNPQYESNKGVKEDSSPYPAMHGHAVPRLFANTSVNSVNPGAPTVSVSPTELERFGATQGTTTITPAMADTGFKALLPSPNERGPPPKYNYSFDSGFNGSEPVRGSEPMNGGNGLPSQGVYGDFNPETEDAMAGFYRELHDGAEDDDVMFNEGGEEFNDMMSW</sequence>
<name>A0A4U0TLP7_9PEZI</name>
<proteinExistence type="predicted"/>
<feature type="compositionally biased region" description="Polar residues" evidence="1">
    <location>
        <begin position="389"/>
        <end position="404"/>
    </location>
</feature>
<feature type="compositionally biased region" description="Basic and acidic residues" evidence="1">
    <location>
        <begin position="8"/>
        <end position="17"/>
    </location>
</feature>
<dbReference type="EMBL" id="NAJL01000069">
    <property type="protein sequence ID" value="TKA22652.1"/>
    <property type="molecule type" value="Genomic_DNA"/>
</dbReference>
<feature type="compositionally biased region" description="Polar residues" evidence="1">
    <location>
        <begin position="347"/>
        <end position="361"/>
    </location>
</feature>
<dbReference type="Proteomes" id="UP000308549">
    <property type="component" value="Unassembled WGS sequence"/>
</dbReference>
<feature type="compositionally biased region" description="Low complexity" evidence="1">
    <location>
        <begin position="366"/>
        <end position="382"/>
    </location>
</feature>
<feature type="compositionally biased region" description="Acidic residues" evidence="1">
    <location>
        <begin position="123"/>
        <end position="133"/>
    </location>
</feature>
<comment type="caution">
    <text evidence="2">The sequence shown here is derived from an EMBL/GenBank/DDBJ whole genome shotgun (WGS) entry which is preliminary data.</text>
</comment>
<protein>
    <submittedName>
        <fullName evidence="2">Uncharacterized protein</fullName>
    </submittedName>
</protein>
<dbReference type="AlphaFoldDB" id="A0A4U0TLP7"/>
<feature type="compositionally biased region" description="Basic residues" evidence="1">
    <location>
        <begin position="196"/>
        <end position="210"/>
    </location>
</feature>
<evidence type="ECO:0000313" key="3">
    <source>
        <dbReference type="Proteomes" id="UP000308549"/>
    </source>
</evidence>
<feature type="compositionally biased region" description="Polar residues" evidence="1">
    <location>
        <begin position="104"/>
        <end position="122"/>
    </location>
</feature>